<dbReference type="EMBL" id="JARBDR010000342">
    <property type="protein sequence ID" value="KAJ8313793.1"/>
    <property type="molecule type" value="Genomic_DNA"/>
</dbReference>
<name>A0ABQ9F8X9_TEGGR</name>
<evidence type="ECO:0000313" key="1">
    <source>
        <dbReference type="EMBL" id="KAJ8313793.1"/>
    </source>
</evidence>
<reference evidence="1 2" key="1">
    <citation type="submission" date="2022-12" db="EMBL/GenBank/DDBJ databases">
        <title>Chromosome-level genome of Tegillarca granosa.</title>
        <authorList>
            <person name="Kim J."/>
        </authorList>
    </citation>
    <scope>NUCLEOTIDE SEQUENCE [LARGE SCALE GENOMIC DNA]</scope>
    <source>
        <strain evidence="1">Teg-2019</strain>
        <tissue evidence="1">Adductor muscle</tissue>
    </source>
</reference>
<organism evidence="1 2">
    <name type="scientific">Tegillarca granosa</name>
    <name type="common">Malaysian cockle</name>
    <name type="synonym">Anadara granosa</name>
    <dbReference type="NCBI Taxonomy" id="220873"/>
    <lineage>
        <taxon>Eukaryota</taxon>
        <taxon>Metazoa</taxon>
        <taxon>Spiralia</taxon>
        <taxon>Lophotrochozoa</taxon>
        <taxon>Mollusca</taxon>
        <taxon>Bivalvia</taxon>
        <taxon>Autobranchia</taxon>
        <taxon>Pteriomorphia</taxon>
        <taxon>Arcoida</taxon>
        <taxon>Arcoidea</taxon>
        <taxon>Arcidae</taxon>
        <taxon>Tegillarca</taxon>
    </lineage>
</organism>
<proteinExistence type="predicted"/>
<evidence type="ECO:0000313" key="2">
    <source>
        <dbReference type="Proteomes" id="UP001217089"/>
    </source>
</evidence>
<protein>
    <submittedName>
        <fullName evidence="1">Uncharacterized protein</fullName>
    </submittedName>
</protein>
<accession>A0ABQ9F8X9</accession>
<dbReference type="Proteomes" id="UP001217089">
    <property type="component" value="Unassembled WGS sequence"/>
</dbReference>
<gene>
    <name evidence="1" type="ORF">KUTeg_008354</name>
</gene>
<keyword evidence="2" id="KW-1185">Reference proteome</keyword>
<comment type="caution">
    <text evidence="1">The sequence shown here is derived from an EMBL/GenBank/DDBJ whole genome shotgun (WGS) entry which is preliminary data.</text>
</comment>
<sequence length="96" mass="11050">MKKNIAIVCSTGIATSQYGELEAQTLHKWAGLGDGRRKQLEEKHHDDDDDDEFDSNKFYHKFDDDSEFSESEIEMLEILGNYPDETHEETFHVAGI</sequence>